<feature type="domain" description="YjiS-like" evidence="1">
    <location>
        <begin position="30"/>
        <end position="59"/>
    </location>
</feature>
<dbReference type="InterPro" id="IPR009506">
    <property type="entry name" value="YjiS-like"/>
</dbReference>
<organism evidence="2 3">
    <name type="scientific">Ruegeria haliotis</name>
    <dbReference type="NCBI Taxonomy" id="2747601"/>
    <lineage>
        <taxon>Bacteria</taxon>
        <taxon>Pseudomonadati</taxon>
        <taxon>Pseudomonadota</taxon>
        <taxon>Alphaproteobacteria</taxon>
        <taxon>Rhodobacterales</taxon>
        <taxon>Roseobacteraceae</taxon>
        <taxon>Ruegeria</taxon>
    </lineage>
</organism>
<evidence type="ECO:0000313" key="3">
    <source>
        <dbReference type="Proteomes" id="UP000630805"/>
    </source>
</evidence>
<evidence type="ECO:0000259" key="1">
    <source>
        <dbReference type="Pfam" id="PF06568"/>
    </source>
</evidence>
<proteinExistence type="predicted"/>
<gene>
    <name evidence="2" type="ORF">HW561_10510</name>
</gene>
<accession>A0ABX2PRB6</accession>
<name>A0ABX2PRB6_9RHOB</name>
<reference evidence="2 3" key="1">
    <citation type="submission" date="2020-06" db="EMBL/GenBank/DDBJ databases">
        <authorList>
            <person name="Cao W.R."/>
        </authorList>
    </citation>
    <scope>NUCLEOTIDE SEQUENCE [LARGE SCALE GENOMIC DNA]</scope>
    <source>
        <strain evidence="2 3">B1Z28</strain>
    </source>
</reference>
<comment type="caution">
    <text evidence="2">The sequence shown here is derived from an EMBL/GenBank/DDBJ whole genome shotgun (WGS) entry which is preliminary data.</text>
</comment>
<dbReference type="Proteomes" id="UP000630805">
    <property type="component" value="Unassembled WGS sequence"/>
</dbReference>
<evidence type="ECO:0000313" key="2">
    <source>
        <dbReference type="EMBL" id="NVO56221.1"/>
    </source>
</evidence>
<dbReference type="RefSeq" id="WP_176864431.1">
    <property type="nucleotide sequence ID" value="NZ_JABXWT010000003.1"/>
</dbReference>
<dbReference type="EMBL" id="JABXWT010000003">
    <property type="protein sequence ID" value="NVO56221.1"/>
    <property type="molecule type" value="Genomic_DNA"/>
</dbReference>
<dbReference type="Pfam" id="PF06568">
    <property type="entry name" value="YjiS-like"/>
    <property type="match status" value="1"/>
</dbReference>
<keyword evidence="3" id="KW-1185">Reference proteome</keyword>
<sequence length="75" mass="8845">MAHPQIAVAQKGFCAGLFAQYTEAKVERFRRRIYSNTVRNLEHRSDQQLKDIGVPRGQIKRRAYDSVYHNKPYQH</sequence>
<protein>
    <submittedName>
        <fullName evidence="2">DUF1127 domain-containing protein</fullName>
    </submittedName>
</protein>